<evidence type="ECO:0000256" key="1">
    <source>
        <dbReference type="SAM" id="Phobius"/>
    </source>
</evidence>
<evidence type="ECO:0000313" key="3">
    <source>
        <dbReference type="Proteomes" id="UP000001137"/>
    </source>
</evidence>
<keyword evidence="1" id="KW-0812">Transmembrane</keyword>
<feature type="transmembrane region" description="Helical" evidence="1">
    <location>
        <begin position="66"/>
        <end position="87"/>
    </location>
</feature>
<dbReference type="OrthoDB" id="27660at2157"/>
<keyword evidence="1" id="KW-0472">Membrane</keyword>
<gene>
    <name evidence="2" type="ordered locus">Cmaq_0844</name>
</gene>
<dbReference type="EMBL" id="CP000852">
    <property type="protein sequence ID" value="ABW01679.1"/>
    <property type="molecule type" value="Genomic_DNA"/>
</dbReference>
<reference evidence="2 3" key="1">
    <citation type="submission" date="2007-10" db="EMBL/GenBank/DDBJ databases">
        <title>Complete sequence of Caldivirga maquilingensis IC-167.</title>
        <authorList>
            <consortium name="US DOE Joint Genome Institute"/>
            <person name="Copeland A."/>
            <person name="Lucas S."/>
            <person name="Lapidus A."/>
            <person name="Barry K."/>
            <person name="Glavina del Rio T."/>
            <person name="Dalin E."/>
            <person name="Tice H."/>
            <person name="Pitluck S."/>
            <person name="Saunders E."/>
            <person name="Brettin T."/>
            <person name="Bruce D."/>
            <person name="Detter J.C."/>
            <person name="Han C."/>
            <person name="Schmutz J."/>
            <person name="Larimer F."/>
            <person name="Land M."/>
            <person name="Hauser L."/>
            <person name="Kyrpides N."/>
            <person name="Ivanova N."/>
            <person name="Biddle J.F."/>
            <person name="Zhang Z."/>
            <person name="Fitz-Gibbon S.T."/>
            <person name="Lowe T.M."/>
            <person name="Saltikov C."/>
            <person name="House C.H."/>
            <person name="Richardson P."/>
        </authorList>
    </citation>
    <scope>NUCLEOTIDE SEQUENCE [LARGE SCALE GENOMIC DNA]</scope>
    <source>
        <strain evidence="3">ATCC 700844 / DSM 13496 / JCM 10307 / IC-167</strain>
    </source>
</reference>
<dbReference type="AlphaFoldDB" id="A8MD23"/>
<feature type="transmembrane region" description="Helical" evidence="1">
    <location>
        <begin position="99"/>
        <end position="129"/>
    </location>
</feature>
<dbReference type="RefSeq" id="WP_012185898.1">
    <property type="nucleotide sequence ID" value="NC_009954.1"/>
</dbReference>
<accession>A8MD23</accession>
<name>A8MD23_CALMQ</name>
<organism evidence="2 3">
    <name type="scientific">Caldivirga maquilingensis (strain ATCC 700844 / DSM 13496 / JCM 10307 / IC-167)</name>
    <dbReference type="NCBI Taxonomy" id="397948"/>
    <lineage>
        <taxon>Archaea</taxon>
        <taxon>Thermoproteota</taxon>
        <taxon>Thermoprotei</taxon>
        <taxon>Thermoproteales</taxon>
        <taxon>Thermoproteaceae</taxon>
        <taxon>Caldivirga</taxon>
    </lineage>
</organism>
<dbReference type="eggNOG" id="arCOG05532">
    <property type="taxonomic scope" value="Archaea"/>
</dbReference>
<protein>
    <submittedName>
        <fullName evidence="2">Uncharacterized protein</fullName>
    </submittedName>
</protein>
<dbReference type="Proteomes" id="UP000001137">
    <property type="component" value="Chromosome"/>
</dbReference>
<evidence type="ECO:0000313" key="2">
    <source>
        <dbReference type="EMBL" id="ABW01679.1"/>
    </source>
</evidence>
<dbReference type="GeneID" id="5709371"/>
<keyword evidence="1" id="KW-1133">Transmembrane helix</keyword>
<proteinExistence type="predicted"/>
<dbReference type="HOGENOM" id="CLU_1599109_0_0_2"/>
<dbReference type="STRING" id="397948.Cmaq_0844"/>
<keyword evidence="3" id="KW-1185">Reference proteome</keyword>
<dbReference type="KEGG" id="cma:Cmaq_0844"/>
<feature type="transmembrane region" description="Helical" evidence="1">
    <location>
        <begin position="135"/>
        <end position="153"/>
    </location>
</feature>
<sequence>MKGELRYSLIIALILVVMTIAVSAATPVELLFSVESRLIAPNGNLIYVVYNDNSISWVTYTPFYIYAWRFSAIMFLLWIAVIIIYVIKPLKTADVLSIILAVIFAASEYVYLYSIGAKVIMLPLAYILYTIGKPLLFIDVGQLALIYALWRAFKNNLIKIKRGGK</sequence>